<proteinExistence type="predicted"/>
<name>A0A075ARQ1_ROZAC</name>
<dbReference type="AlphaFoldDB" id="A0A075ARQ1"/>
<accession>A0A075ARQ1</accession>
<reference evidence="1 2" key="1">
    <citation type="journal article" date="2013" name="Curr. Biol.">
        <title>Shared signatures of parasitism and phylogenomics unite Cryptomycota and microsporidia.</title>
        <authorList>
            <person name="James T.Y."/>
            <person name="Pelin A."/>
            <person name="Bonen L."/>
            <person name="Ahrendt S."/>
            <person name="Sain D."/>
            <person name="Corradi N."/>
            <person name="Stajich J.E."/>
        </authorList>
    </citation>
    <scope>NUCLEOTIDE SEQUENCE [LARGE SCALE GENOMIC DNA]</scope>
    <source>
        <strain evidence="1 2">CSF55</strain>
    </source>
</reference>
<evidence type="ECO:0000313" key="2">
    <source>
        <dbReference type="Proteomes" id="UP000030755"/>
    </source>
</evidence>
<dbReference type="Proteomes" id="UP000030755">
    <property type="component" value="Unassembled WGS sequence"/>
</dbReference>
<keyword evidence="2" id="KW-1185">Reference proteome</keyword>
<dbReference type="HOGENOM" id="CLU_1462131_0_0_1"/>
<dbReference type="EMBL" id="KE561096">
    <property type="protein sequence ID" value="EPZ32918.1"/>
    <property type="molecule type" value="Genomic_DNA"/>
</dbReference>
<dbReference type="OrthoDB" id="337581at2759"/>
<evidence type="ECO:0000313" key="1">
    <source>
        <dbReference type="EMBL" id="EPZ32918.1"/>
    </source>
</evidence>
<protein>
    <submittedName>
        <fullName evidence="1">Uncharacterized protein</fullName>
    </submittedName>
</protein>
<sequence length="185" mass="21169">MTSVSALDSFFRNLADNNTLDVYQKILILEIFGRDVLMEAIGLIENTECRKYKDIYFYPDGHVLTFPNINFCTCETFKNDTMIKFESPFVMSCKHLLACHIDSFLFAVKEGYVPPLEEVGYFNRMGLPKIKNFENLFDENCDSSSSYDTVKSHVSSDVAGSPLNAMENIFADKEEEEFENILSII</sequence>
<gene>
    <name evidence="1" type="ORF">O9G_002836</name>
</gene>
<organism evidence="1 2">
    <name type="scientific">Rozella allomycis (strain CSF55)</name>
    <dbReference type="NCBI Taxonomy" id="988480"/>
    <lineage>
        <taxon>Eukaryota</taxon>
        <taxon>Fungi</taxon>
        <taxon>Fungi incertae sedis</taxon>
        <taxon>Cryptomycota</taxon>
        <taxon>Cryptomycota incertae sedis</taxon>
        <taxon>Rozella</taxon>
    </lineage>
</organism>